<dbReference type="GO" id="GO:0006355">
    <property type="term" value="P:regulation of DNA-templated transcription"/>
    <property type="evidence" value="ECO:0000318"/>
    <property type="project" value="GO_Central"/>
</dbReference>
<dbReference type="PANTHER" id="PTHR31301:SF21">
    <property type="entry name" value="LOB DOMAIN-CONTAINING PROTEIN 27-RELATED"/>
    <property type="match status" value="1"/>
</dbReference>
<dbReference type="PANTHER" id="PTHR31301">
    <property type="entry name" value="LOB DOMAIN-CONTAINING PROTEIN 4-RELATED"/>
    <property type="match status" value="1"/>
</dbReference>
<protein>
    <submittedName>
        <fullName evidence="3">LOB domain-containing protein, putative</fullName>
    </submittedName>
</protein>
<dbReference type="PROSITE" id="PS50891">
    <property type="entry name" value="LOB"/>
    <property type="match status" value="1"/>
</dbReference>
<evidence type="ECO:0000313" key="3">
    <source>
        <dbReference type="EMBL" id="EEF44991.1"/>
    </source>
</evidence>
<dbReference type="STRING" id="3988.B9RUK4"/>
<evidence type="ECO:0000259" key="2">
    <source>
        <dbReference type="PROSITE" id="PS50891"/>
    </source>
</evidence>
<name>B9RUK4_RICCO</name>
<dbReference type="GO" id="GO:0009556">
    <property type="term" value="P:microsporogenesis"/>
    <property type="evidence" value="ECO:0000318"/>
    <property type="project" value="GO_Central"/>
</dbReference>
<dbReference type="Proteomes" id="UP000008311">
    <property type="component" value="Unassembled WGS sequence"/>
</dbReference>
<organism evidence="3 4">
    <name type="scientific">Ricinus communis</name>
    <name type="common">Castor bean</name>
    <dbReference type="NCBI Taxonomy" id="3988"/>
    <lineage>
        <taxon>Eukaryota</taxon>
        <taxon>Viridiplantae</taxon>
        <taxon>Streptophyta</taxon>
        <taxon>Embryophyta</taxon>
        <taxon>Tracheophyta</taxon>
        <taxon>Spermatophyta</taxon>
        <taxon>Magnoliopsida</taxon>
        <taxon>eudicotyledons</taxon>
        <taxon>Gunneridae</taxon>
        <taxon>Pentapetalae</taxon>
        <taxon>rosids</taxon>
        <taxon>fabids</taxon>
        <taxon>Malpighiales</taxon>
        <taxon>Euphorbiaceae</taxon>
        <taxon>Acalyphoideae</taxon>
        <taxon>Acalypheae</taxon>
        <taxon>Ricinus</taxon>
    </lineage>
</organism>
<sequence length="161" mass="18111">MSIYLRVLMAGKGRSTSQQACAACKYRRRKCAEACALAPYFPADQEETFRNAQRLFGVCRIQKMLRQADKDKREDVMVSIKYESNMRAEYPVHGCRGVVCHLQSQIQQVMQELTLVNKQLALCKDHSDGLLTNGNGDNSVDNARLSNNDIVGSKCIYGEIN</sequence>
<reference evidence="4" key="1">
    <citation type="journal article" date="2010" name="Nat. Biotechnol.">
        <title>Draft genome sequence of the oilseed species Ricinus communis.</title>
        <authorList>
            <person name="Chan A.P."/>
            <person name="Crabtree J."/>
            <person name="Zhao Q."/>
            <person name="Lorenzi H."/>
            <person name="Orvis J."/>
            <person name="Puiu D."/>
            <person name="Melake-Berhan A."/>
            <person name="Jones K.M."/>
            <person name="Redman J."/>
            <person name="Chen G."/>
            <person name="Cahoon E.B."/>
            <person name="Gedil M."/>
            <person name="Stanke M."/>
            <person name="Haas B.J."/>
            <person name="Wortman J.R."/>
            <person name="Fraser-Liggett C.M."/>
            <person name="Ravel J."/>
            <person name="Rabinowicz P.D."/>
        </authorList>
    </citation>
    <scope>NUCLEOTIDE SEQUENCE [LARGE SCALE GENOMIC DNA]</scope>
    <source>
        <strain evidence="4">cv. Hale</strain>
    </source>
</reference>
<feature type="domain" description="LOB" evidence="2">
    <location>
        <begin position="19"/>
        <end position="120"/>
    </location>
</feature>
<comment type="similarity">
    <text evidence="1">Belongs to the LOB domain-containing protein family.</text>
</comment>
<evidence type="ECO:0000256" key="1">
    <source>
        <dbReference type="ARBA" id="ARBA00005474"/>
    </source>
</evidence>
<dbReference type="AlphaFoldDB" id="B9RUK4"/>
<dbReference type="InParanoid" id="B9RUK4"/>
<evidence type="ECO:0000313" key="4">
    <source>
        <dbReference type="Proteomes" id="UP000008311"/>
    </source>
</evidence>
<dbReference type="GO" id="GO:0005634">
    <property type="term" value="C:nucleus"/>
    <property type="evidence" value="ECO:0000318"/>
    <property type="project" value="GO_Central"/>
</dbReference>
<dbReference type="EMBL" id="EQ973817">
    <property type="protein sequence ID" value="EEF44991.1"/>
    <property type="molecule type" value="Genomic_DNA"/>
</dbReference>
<proteinExistence type="inferred from homology"/>
<accession>B9RUK4</accession>
<dbReference type="Pfam" id="PF03195">
    <property type="entry name" value="LOB"/>
    <property type="match status" value="1"/>
</dbReference>
<dbReference type="eggNOG" id="ENOG502QTUX">
    <property type="taxonomic scope" value="Eukaryota"/>
</dbReference>
<dbReference type="InterPro" id="IPR004883">
    <property type="entry name" value="LOB"/>
</dbReference>
<dbReference type="GO" id="GO:0001216">
    <property type="term" value="F:DNA-binding transcription activator activity"/>
    <property type="evidence" value="ECO:0000318"/>
    <property type="project" value="GO_Central"/>
</dbReference>
<keyword evidence="4" id="KW-1185">Reference proteome</keyword>
<gene>
    <name evidence="3" type="ORF">RCOM_0853770</name>
</gene>